<protein>
    <recommendedName>
        <fullName evidence="5">Secreted protein</fullName>
    </recommendedName>
</protein>
<organism evidence="3 4">
    <name type="scientific">Ameca splendens</name>
    <dbReference type="NCBI Taxonomy" id="208324"/>
    <lineage>
        <taxon>Eukaryota</taxon>
        <taxon>Metazoa</taxon>
        <taxon>Chordata</taxon>
        <taxon>Craniata</taxon>
        <taxon>Vertebrata</taxon>
        <taxon>Euteleostomi</taxon>
        <taxon>Actinopterygii</taxon>
        <taxon>Neopterygii</taxon>
        <taxon>Teleostei</taxon>
        <taxon>Neoteleostei</taxon>
        <taxon>Acanthomorphata</taxon>
        <taxon>Ovalentaria</taxon>
        <taxon>Atherinomorphae</taxon>
        <taxon>Cyprinodontiformes</taxon>
        <taxon>Goodeidae</taxon>
        <taxon>Ameca</taxon>
    </lineage>
</organism>
<feature type="region of interest" description="Disordered" evidence="1">
    <location>
        <begin position="93"/>
        <end position="114"/>
    </location>
</feature>
<dbReference type="Proteomes" id="UP001469553">
    <property type="component" value="Unassembled WGS sequence"/>
</dbReference>
<accession>A0ABV0Y0J8</accession>
<sequence>MLCVCLLFLFLMLFSGPFLLQMFWSLGGCFVPSLDLCGVLLAVLSVCLSLWFCFVLRAFCVGSTQNLEPRGTPQCLNSGCGFVLAEGDVSVGVRPPNQTHRRLNGLSADSPISL</sequence>
<comment type="caution">
    <text evidence="3">The sequence shown here is derived from an EMBL/GenBank/DDBJ whole genome shotgun (WGS) entry which is preliminary data.</text>
</comment>
<dbReference type="EMBL" id="JAHRIP010019452">
    <property type="protein sequence ID" value="MEQ2287293.1"/>
    <property type="molecule type" value="Genomic_DNA"/>
</dbReference>
<gene>
    <name evidence="3" type="ORF">AMECASPLE_010895</name>
</gene>
<evidence type="ECO:0000313" key="3">
    <source>
        <dbReference type="EMBL" id="MEQ2287293.1"/>
    </source>
</evidence>
<evidence type="ECO:0000256" key="1">
    <source>
        <dbReference type="SAM" id="MobiDB-lite"/>
    </source>
</evidence>
<keyword evidence="2" id="KW-1133">Transmembrane helix</keyword>
<evidence type="ECO:0000313" key="4">
    <source>
        <dbReference type="Proteomes" id="UP001469553"/>
    </source>
</evidence>
<name>A0ABV0Y0J8_9TELE</name>
<reference evidence="3 4" key="1">
    <citation type="submission" date="2021-06" db="EMBL/GenBank/DDBJ databases">
        <authorList>
            <person name="Palmer J.M."/>
        </authorList>
    </citation>
    <scope>NUCLEOTIDE SEQUENCE [LARGE SCALE GENOMIC DNA]</scope>
    <source>
        <strain evidence="3 4">AS_MEX2019</strain>
        <tissue evidence="3">Muscle</tissue>
    </source>
</reference>
<keyword evidence="4" id="KW-1185">Reference proteome</keyword>
<evidence type="ECO:0008006" key="5">
    <source>
        <dbReference type="Google" id="ProtNLM"/>
    </source>
</evidence>
<proteinExistence type="predicted"/>
<evidence type="ECO:0000256" key="2">
    <source>
        <dbReference type="SAM" id="Phobius"/>
    </source>
</evidence>
<feature type="transmembrane region" description="Helical" evidence="2">
    <location>
        <begin position="39"/>
        <end position="60"/>
    </location>
</feature>
<keyword evidence="2" id="KW-0472">Membrane</keyword>
<keyword evidence="2" id="KW-0812">Transmembrane</keyword>